<dbReference type="PANTHER" id="PTHR43918:SF4">
    <property type="entry name" value="CARBOXYLIC ESTER HYDROLASE"/>
    <property type="match status" value="1"/>
</dbReference>
<comment type="similarity">
    <text evidence="1 3">Belongs to the type-B carboxylesterase/lipase family.</text>
</comment>
<dbReference type="Pfam" id="PF00135">
    <property type="entry name" value="COesterase"/>
    <property type="match status" value="1"/>
</dbReference>
<dbReference type="EC" id="3.1.1.-" evidence="3"/>
<dbReference type="EMBL" id="JAPDRN010000045">
    <property type="protein sequence ID" value="KAJ9633565.1"/>
    <property type="molecule type" value="Genomic_DNA"/>
</dbReference>
<dbReference type="Proteomes" id="UP001172681">
    <property type="component" value="Unassembled WGS sequence"/>
</dbReference>
<feature type="domain" description="Carboxylesterase type B" evidence="4">
    <location>
        <begin position="36"/>
        <end position="486"/>
    </location>
</feature>
<keyword evidence="3" id="KW-0732">Signal</keyword>
<evidence type="ECO:0000313" key="5">
    <source>
        <dbReference type="EMBL" id="KAJ9633565.1"/>
    </source>
</evidence>
<dbReference type="InterPro" id="IPR050654">
    <property type="entry name" value="AChE-related_enzymes"/>
</dbReference>
<dbReference type="SUPFAM" id="SSF53474">
    <property type="entry name" value="alpha/beta-Hydrolases"/>
    <property type="match status" value="1"/>
</dbReference>
<organism evidence="5 6">
    <name type="scientific">Knufia peltigerae</name>
    <dbReference type="NCBI Taxonomy" id="1002370"/>
    <lineage>
        <taxon>Eukaryota</taxon>
        <taxon>Fungi</taxon>
        <taxon>Dikarya</taxon>
        <taxon>Ascomycota</taxon>
        <taxon>Pezizomycotina</taxon>
        <taxon>Eurotiomycetes</taxon>
        <taxon>Chaetothyriomycetidae</taxon>
        <taxon>Chaetothyriales</taxon>
        <taxon>Trichomeriaceae</taxon>
        <taxon>Knufia</taxon>
    </lineage>
</organism>
<name>A0AA38Y471_9EURO</name>
<dbReference type="AlphaFoldDB" id="A0AA38Y471"/>
<protein>
    <recommendedName>
        <fullName evidence="3">Carboxylic ester hydrolase</fullName>
        <ecNumber evidence="3">3.1.1.-</ecNumber>
    </recommendedName>
</protein>
<comment type="caution">
    <text evidence="5">The sequence shown here is derived from an EMBL/GenBank/DDBJ whole genome shotgun (WGS) entry which is preliminary data.</text>
</comment>
<evidence type="ECO:0000259" key="4">
    <source>
        <dbReference type="Pfam" id="PF00135"/>
    </source>
</evidence>
<dbReference type="PANTHER" id="PTHR43918">
    <property type="entry name" value="ACETYLCHOLINESTERASE"/>
    <property type="match status" value="1"/>
</dbReference>
<dbReference type="Gene3D" id="3.40.50.1820">
    <property type="entry name" value="alpha/beta hydrolase"/>
    <property type="match status" value="1"/>
</dbReference>
<gene>
    <name evidence="5" type="ORF">H2204_006948</name>
</gene>
<reference evidence="5" key="1">
    <citation type="submission" date="2022-10" db="EMBL/GenBank/DDBJ databases">
        <title>Culturing micro-colonial fungi from biological soil crusts in the Mojave desert and describing Neophaeococcomyces mojavensis, and introducing the new genera and species Taxawa tesnikishii.</title>
        <authorList>
            <person name="Kurbessoian T."/>
            <person name="Stajich J.E."/>
        </authorList>
    </citation>
    <scope>NUCLEOTIDE SEQUENCE</scope>
    <source>
        <strain evidence="5">TK_35</strain>
    </source>
</reference>
<evidence type="ECO:0000256" key="1">
    <source>
        <dbReference type="ARBA" id="ARBA00005964"/>
    </source>
</evidence>
<evidence type="ECO:0000256" key="2">
    <source>
        <dbReference type="ARBA" id="ARBA00022801"/>
    </source>
</evidence>
<feature type="chain" id="PRO_5041479950" description="Carboxylic ester hydrolase" evidence="3">
    <location>
        <begin position="21"/>
        <end position="541"/>
    </location>
</feature>
<evidence type="ECO:0000256" key="3">
    <source>
        <dbReference type="RuleBase" id="RU361235"/>
    </source>
</evidence>
<dbReference type="InterPro" id="IPR019826">
    <property type="entry name" value="Carboxylesterase_B_AS"/>
</dbReference>
<keyword evidence="6" id="KW-1185">Reference proteome</keyword>
<evidence type="ECO:0000313" key="6">
    <source>
        <dbReference type="Proteomes" id="UP001172681"/>
    </source>
</evidence>
<keyword evidence="2 3" id="KW-0378">Hydrolase</keyword>
<dbReference type="PROSITE" id="PS00122">
    <property type="entry name" value="CARBOXYLESTERASE_B_1"/>
    <property type="match status" value="1"/>
</dbReference>
<feature type="signal peptide" evidence="3">
    <location>
        <begin position="1"/>
        <end position="20"/>
    </location>
</feature>
<sequence length="541" mass="57709">MYALLHVLVAAFAFCIVGDAAPASVASVASVASSTAPTVTIDSGAVVGTTTLLAGATVTVDKYLGIPFAASPTRFAPAVKPIPWKSPYRATKYGPACIQQFNYPEASRNLTMSWFNTPPPPAGESEDCLNLNVYVPATPGKNKTVMAWIYVRAMGLIFGGSLQFGSNSALYYDGTSFAANQDVIIVTLNYRTNVFGFPNSPELPLARRNLGFWDQRLALDWIQRNIAAFGGNPKKVTIFGESAGAASVDALVTSLPKNPPFRAAIMESGQTSFYINPTNAPTSWLALAAALNCTQTHPHSNLTCLRDANATVIKSTIEHMALPFRPVSDNVTLLRYPEEARVNRSIAPVPILTGTNGNEGTIFTIGQNDSAAYLASVLGNQTSLIQNILAAYPLPPAEQLAAIATDFIFTCPAGNLANDSRAAGFPTWRYYFNTTFPNTQFFPGSGAYHSSEISLVWGTYPRANATDDEKALSQYMQSAWATFARNPPAGPGWEGVPRVADLGVGGILNKPINAGVIDKNCHFYRQYYNTLGSAVAGVGGG</sequence>
<dbReference type="GO" id="GO:0052689">
    <property type="term" value="F:carboxylic ester hydrolase activity"/>
    <property type="evidence" value="ECO:0007669"/>
    <property type="project" value="TreeGrafter"/>
</dbReference>
<dbReference type="InterPro" id="IPR029058">
    <property type="entry name" value="AB_hydrolase_fold"/>
</dbReference>
<dbReference type="InterPro" id="IPR002018">
    <property type="entry name" value="CarbesteraseB"/>
</dbReference>
<proteinExistence type="inferred from homology"/>
<accession>A0AA38Y471</accession>